<keyword evidence="3" id="KW-0479">Metal-binding</keyword>
<evidence type="ECO:0000256" key="6">
    <source>
        <dbReference type="ARBA" id="ARBA00023211"/>
    </source>
</evidence>
<evidence type="ECO:0000256" key="1">
    <source>
        <dbReference type="ARBA" id="ARBA00022475"/>
    </source>
</evidence>
<evidence type="ECO:0000256" key="4">
    <source>
        <dbReference type="ARBA" id="ARBA00022801"/>
    </source>
</evidence>
<keyword evidence="4" id="KW-0378">Hydrolase</keyword>
<name>A0A6M4IQL3_9BACT</name>
<dbReference type="CDD" id="cd07398">
    <property type="entry name" value="MPP_YbbF-LpxH"/>
    <property type="match status" value="1"/>
</dbReference>
<evidence type="ECO:0000256" key="2">
    <source>
        <dbReference type="ARBA" id="ARBA00022519"/>
    </source>
</evidence>
<dbReference type="KEGG" id="ggr:HKW67_06255"/>
<keyword evidence="6" id="KW-0464">Manganese</keyword>
<evidence type="ECO:0000256" key="3">
    <source>
        <dbReference type="ARBA" id="ARBA00022723"/>
    </source>
</evidence>
<keyword evidence="9" id="KW-1185">Reference proteome</keyword>
<dbReference type="GO" id="GO:0008758">
    <property type="term" value="F:UDP-2,3-diacylglucosamine hydrolase activity"/>
    <property type="evidence" value="ECO:0007669"/>
    <property type="project" value="TreeGrafter"/>
</dbReference>
<dbReference type="InterPro" id="IPR043461">
    <property type="entry name" value="LpxH-like"/>
</dbReference>
<gene>
    <name evidence="8" type="ORF">HKW67_06255</name>
</gene>
<evidence type="ECO:0000259" key="7">
    <source>
        <dbReference type="Pfam" id="PF00149"/>
    </source>
</evidence>
<dbReference type="AlphaFoldDB" id="A0A6M4IQL3"/>
<dbReference type="Pfam" id="PF00149">
    <property type="entry name" value="Metallophos"/>
    <property type="match status" value="1"/>
</dbReference>
<sequence length="267" mass="29694">MLNTPTLVLGDAHLGVASKDAERALLRLLRDMPSRARSLVIMGDMFDFWFAWRHAMPRTGFRVLAALADLHDVGVPVLWIGGNHDCWGGDALMAETGAQYTLQPWIGSIGPWRAELVHGDGLREVEDAPYRRLRRVLRHPLAIRAFGMLHPNLASRVALASSHTSRTRRAGDEGRGLLAVGTRSLSAPDGPNLVIHGHSHVPMLRRAGAGWYANAGAWYLDQQYLLIESDRISLRAWRDSGEDVVLHSGERNVEEATAEREEVLRRI</sequence>
<keyword evidence="5" id="KW-0472">Membrane</keyword>
<evidence type="ECO:0000256" key="5">
    <source>
        <dbReference type="ARBA" id="ARBA00023136"/>
    </source>
</evidence>
<organism evidence="8 9">
    <name type="scientific">Gemmatimonas groenlandica</name>
    <dbReference type="NCBI Taxonomy" id="2732249"/>
    <lineage>
        <taxon>Bacteria</taxon>
        <taxon>Pseudomonadati</taxon>
        <taxon>Gemmatimonadota</taxon>
        <taxon>Gemmatimonadia</taxon>
        <taxon>Gemmatimonadales</taxon>
        <taxon>Gemmatimonadaceae</taxon>
        <taxon>Gemmatimonas</taxon>
    </lineage>
</organism>
<dbReference type="RefSeq" id="WP_171224561.1">
    <property type="nucleotide sequence ID" value="NZ_CP053085.1"/>
</dbReference>
<evidence type="ECO:0000313" key="8">
    <source>
        <dbReference type="EMBL" id="QJR35132.1"/>
    </source>
</evidence>
<protein>
    <submittedName>
        <fullName evidence="8">UDP-2,3-diacylglucosamine diphosphatase</fullName>
    </submittedName>
</protein>
<keyword evidence="1" id="KW-1003">Cell membrane</keyword>
<accession>A0A6M4IQL3</accession>
<dbReference type="Proteomes" id="UP000500938">
    <property type="component" value="Chromosome"/>
</dbReference>
<dbReference type="Gene3D" id="3.60.21.10">
    <property type="match status" value="1"/>
</dbReference>
<keyword evidence="2" id="KW-0997">Cell inner membrane</keyword>
<feature type="domain" description="Calcineurin-like phosphoesterase" evidence="7">
    <location>
        <begin position="5"/>
        <end position="202"/>
    </location>
</feature>
<dbReference type="SUPFAM" id="SSF56300">
    <property type="entry name" value="Metallo-dependent phosphatases"/>
    <property type="match status" value="1"/>
</dbReference>
<dbReference type="InterPro" id="IPR004843">
    <property type="entry name" value="Calcineurin-like_PHP"/>
</dbReference>
<dbReference type="PANTHER" id="PTHR34990">
    <property type="entry name" value="UDP-2,3-DIACYLGLUCOSAMINE HYDROLASE-RELATED"/>
    <property type="match status" value="1"/>
</dbReference>
<dbReference type="GO" id="GO:0009245">
    <property type="term" value="P:lipid A biosynthetic process"/>
    <property type="evidence" value="ECO:0007669"/>
    <property type="project" value="TreeGrafter"/>
</dbReference>
<dbReference type="GO" id="GO:0046872">
    <property type="term" value="F:metal ion binding"/>
    <property type="evidence" value="ECO:0007669"/>
    <property type="project" value="UniProtKB-KW"/>
</dbReference>
<reference evidence="8 9" key="1">
    <citation type="submission" date="2020-05" db="EMBL/GenBank/DDBJ databases">
        <title>Complete genome sequence of Gemmatimonas greenlandica TET16.</title>
        <authorList>
            <person name="Zeng Y."/>
        </authorList>
    </citation>
    <scope>NUCLEOTIDE SEQUENCE [LARGE SCALE GENOMIC DNA]</scope>
    <source>
        <strain evidence="8 9">TET16</strain>
    </source>
</reference>
<dbReference type="PANTHER" id="PTHR34990:SF1">
    <property type="entry name" value="UDP-2,3-DIACYLGLUCOSAMINE HYDROLASE"/>
    <property type="match status" value="1"/>
</dbReference>
<dbReference type="InterPro" id="IPR029052">
    <property type="entry name" value="Metallo-depent_PP-like"/>
</dbReference>
<evidence type="ECO:0000313" key="9">
    <source>
        <dbReference type="Proteomes" id="UP000500938"/>
    </source>
</evidence>
<proteinExistence type="predicted"/>
<dbReference type="GO" id="GO:0016020">
    <property type="term" value="C:membrane"/>
    <property type="evidence" value="ECO:0007669"/>
    <property type="project" value="GOC"/>
</dbReference>
<dbReference type="EMBL" id="CP053085">
    <property type="protein sequence ID" value="QJR35132.1"/>
    <property type="molecule type" value="Genomic_DNA"/>
</dbReference>